<dbReference type="InParanoid" id="A0A194WUR4"/>
<dbReference type="Pfam" id="PF07859">
    <property type="entry name" value="Abhydrolase_3"/>
    <property type="match status" value="1"/>
</dbReference>
<dbReference type="GeneID" id="28818176"/>
<evidence type="ECO:0000313" key="2">
    <source>
        <dbReference type="EMBL" id="KUJ11690.1"/>
    </source>
</evidence>
<dbReference type="Gene3D" id="3.40.50.1820">
    <property type="entry name" value="alpha/beta hydrolase"/>
    <property type="match status" value="1"/>
</dbReference>
<dbReference type="PANTHER" id="PTHR23024">
    <property type="entry name" value="ARYLACETAMIDE DEACETYLASE"/>
    <property type="match status" value="1"/>
</dbReference>
<dbReference type="PANTHER" id="PTHR23024:SF648">
    <property type="entry name" value="ALPHA_BETA HYDROLASE FOLD PROTEIN"/>
    <property type="match status" value="1"/>
</dbReference>
<dbReference type="GO" id="GO:0016787">
    <property type="term" value="F:hydrolase activity"/>
    <property type="evidence" value="ECO:0007669"/>
    <property type="project" value="UniProtKB-KW"/>
</dbReference>
<proteinExistence type="predicted"/>
<sequence>DKDEPIIAPIPPLHHQIIYFLSIWSFKTILNTGLFLRKHLTAPPSSQLTPLVKPYPVRPTLKNRIFLPPSLVPNAKYPVYFSIHGGGWAIGSPEIDDGFCSSFCRKNNIIVVSLDYRKSPTYKFPFAVTDTTALVLAVLADSSLPIDGEKISIGGFSAGGNLAFAACQDEELKGKINGLVGFYPVLNSAESRETKEDRRPKGEDVPRDGVAWSAMFVDWGYVPQGQDRRDPLLSPRFAGRDVFPGNVYLVGAEWDML</sequence>
<dbReference type="SUPFAM" id="SSF53474">
    <property type="entry name" value="alpha/beta-Hydrolases"/>
    <property type="match status" value="1"/>
</dbReference>
<feature type="domain" description="Alpha/beta hydrolase fold-3" evidence="1">
    <location>
        <begin position="82"/>
        <end position="257"/>
    </location>
</feature>
<feature type="non-terminal residue" evidence="2">
    <location>
        <position position="1"/>
    </location>
</feature>
<name>A0A194WUR4_MOLSC</name>
<dbReference type="EMBL" id="KQ947426">
    <property type="protein sequence ID" value="KUJ11690.1"/>
    <property type="molecule type" value="Genomic_DNA"/>
</dbReference>
<protein>
    <submittedName>
        <fullName evidence="2">Alpha/beta-hydrolase</fullName>
    </submittedName>
</protein>
<dbReference type="InterPro" id="IPR050466">
    <property type="entry name" value="Carboxylest/Gibb_receptor"/>
</dbReference>
<accession>A0A194WUR4</accession>
<feature type="non-terminal residue" evidence="2">
    <location>
        <position position="257"/>
    </location>
</feature>
<reference evidence="2 3" key="1">
    <citation type="submission" date="2015-10" db="EMBL/GenBank/DDBJ databases">
        <title>Full genome of DAOMC 229536 Phialocephala scopiformis, a fungal endophyte of spruce producing the potent anti-insectan compound rugulosin.</title>
        <authorList>
            <consortium name="DOE Joint Genome Institute"/>
            <person name="Walker A.K."/>
            <person name="Frasz S.L."/>
            <person name="Seifert K.A."/>
            <person name="Miller J.D."/>
            <person name="Mondo S.J."/>
            <person name="Labutti K."/>
            <person name="Lipzen A."/>
            <person name="Dockter R."/>
            <person name="Kennedy M."/>
            <person name="Grigoriev I.V."/>
            <person name="Spatafora J.W."/>
        </authorList>
    </citation>
    <scope>NUCLEOTIDE SEQUENCE [LARGE SCALE GENOMIC DNA]</scope>
    <source>
        <strain evidence="2 3">CBS 120377</strain>
    </source>
</reference>
<dbReference type="RefSeq" id="XP_018066045.1">
    <property type="nucleotide sequence ID" value="XM_018208450.1"/>
</dbReference>
<dbReference type="STRING" id="149040.A0A194WUR4"/>
<keyword evidence="2" id="KW-0378">Hydrolase</keyword>
<evidence type="ECO:0000259" key="1">
    <source>
        <dbReference type="Pfam" id="PF07859"/>
    </source>
</evidence>
<dbReference type="InterPro" id="IPR013094">
    <property type="entry name" value="AB_hydrolase_3"/>
</dbReference>
<organism evidence="2 3">
    <name type="scientific">Mollisia scopiformis</name>
    <name type="common">Conifer needle endophyte fungus</name>
    <name type="synonym">Phialocephala scopiformis</name>
    <dbReference type="NCBI Taxonomy" id="149040"/>
    <lineage>
        <taxon>Eukaryota</taxon>
        <taxon>Fungi</taxon>
        <taxon>Dikarya</taxon>
        <taxon>Ascomycota</taxon>
        <taxon>Pezizomycotina</taxon>
        <taxon>Leotiomycetes</taxon>
        <taxon>Helotiales</taxon>
        <taxon>Mollisiaceae</taxon>
        <taxon>Mollisia</taxon>
    </lineage>
</organism>
<evidence type="ECO:0000313" key="3">
    <source>
        <dbReference type="Proteomes" id="UP000070700"/>
    </source>
</evidence>
<dbReference type="AlphaFoldDB" id="A0A194WUR4"/>
<dbReference type="InterPro" id="IPR029058">
    <property type="entry name" value="AB_hydrolase_fold"/>
</dbReference>
<dbReference type="Proteomes" id="UP000070700">
    <property type="component" value="Unassembled WGS sequence"/>
</dbReference>
<keyword evidence="3" id="KW-1185">Reference proteome</keyword>
<gene>
    <name evidence="2" type="ORF">LY89DRAFT_560472</name>
</gene>
<dbReference type="KEGG" id="psco:LY89DRAFT_560472"/>
<dbReference type="OrthoDB" id="408631at2759"/>